<dbReference type="InterPro" id="IPR036097">
    <property type="entry name" value="HisK_dim/P_sf"/>
</dbReference>
<evidence type="ECO:0000256" key="6">
    <source>
        <dbReference type="SAM" id="Phobius"/>
    </source>
</evidence>
<dbReference type="SUPFAM" id="SSF55874">
    <property type="entry name" value="ATPase domain of HSP90 chaperone/DNA topoisomerase II/histidine kinase"/>
    <property type="match status" value="1"/>
</dbReference>
<protein>
    <recommendedName>
        <fullName evidence="2">histidine kinase</fullName>
        <ecNumber evidence="2">2.7.13.3</ecNumber>
    </recommendedName>
</protein>
<evidence type="ECO:0000259" key="7">
    <source>
        <dbReference type="PROSITE" id="PS50109"/>
    </source>
</evidence>
<keyword evidence="9" id="KW-1185">Reference proteome</keyword>
<evidence type="ECO:0000256" key="4">
    <source>
        <dbReference type="ARBA" id="ARBA00022777"/>
    </source>
</evidence>
<organism evidence="8 9">
    <name type="scientific">Calothrix parietina FACHB-288</name>
    <dbReference type="NCBI Taxonomy" id="2692896"/>
    <lineage>
        <taxon>Bacteria</taxon>
        <taxon>Bacillati</taxon>
        <taxon>Cyanobacteriota</taxon>
        <taxon>Cyanophyceae</taxon>
        <taxon>Nostocales</taxon>
        <taxon>Calotrichaceae</taxon>
        <taxon>Calothrix</taxon>
    </lineage>
</organism>
<feature type="transmembrane region" description="Helical" evidence="6">
    <location>
        <begin position="6"/>
        <end position="23"/>
    </location>
</feature>
<dbReference type="EMBL" id="JACJQH010000074">
    <property type="protein sequence ID" value="MBD2200043.1"/>
    <property type="molecule type" value="Genomic_DNA"/>
</dbReference>
<keyword evidence="6" id="KW-1133">Transmembrane helix</keyword>
<proteinExistence type="predicted"/>
<dbReference type="InterPro" id="IPR050736">
    <property type="entry name" value="Sensor_HK_Regulatory"/>
</dbReference>
<dbReference type="Gene3D" id="1.10.287.130">
    <property type="match status" value="1"/>
</dbReference>
<comment type="catalytic activity">
    <reaction evidence="1">
        <text>ATP + protein L-histidine = ADP + protein N-phospho-L-histidine.</text>
        <dbReference type="EC" id="2.7.13.3"/>
    </reaction>
</comment>
<dbReference type="PANTHER" id="PTHR43711:SF26">
    <property type="entry name" value="SENSOR HISTIDINE KINASE RCSC"/>
    <property type="match status" value="1"/>
</dbReference>
<dbReference type="SMART" id="SM00388">
    <property type="entry name" value="HisKA"/>
    <property type="match status" value="1"/>
</dbReference>
<dbReference type="Pfam" id="PF00512">
    <property type="entry name" value="HisKA"/>
    <property type="match status" value="1"/>
</dbReference>
<keyword evidence="4 8" id="KW-0418">Kinase</keyword>
<dbReference type="Gene3D" id="3.30.565.10">
    <property type="entry name" value="Histidine kinase-like ATPase, C-terminal domain"/>
    <property type="match status" value="1"/>
</dbReference>
<sequence length="331" mass="36827">MNWSNWVYLGLGLALGLSFRWFWGRSSQGITSSSLVATTESKSVDDTVIETTQKPEIAPESLTQLRQSLQETQLAYAMAKEMSQFKAGFLARTTHELRSPLNGLIGLHQLILSDLCENPEEEREFVAQAHERALKLLKLIDEILNVARVEHGTNKLDIQPLSLAEILQEVDKLTHMLAANRNYPLQISPPDPETYVLADPRWLRQILVTLIDTAIAQMEEGSISLTTATAGNIAYIWLDVPVHALPGSESIDFIKSIEFIDTEDKSVLMQNQPSLSPGMKLLLNQTLLEAMGGKLEIVPPSTELETAEFTRLQLSIPLAIAEVEFLPSLEN</sequence>
<dbReference type="GO" id="GO:0016301">
    <property type="term" value="F:kinase activity"/>
    <property type="evidence" value="ECO:0007669"/>
    <property type="project" value="UniProtKB-KW"/>
</dbReference>
<keyword evidence="6" id="KW-0472">Membrane</keyword>
<reference evidence="8 9" key="1">
    <citation type="journal article" date="2020" name="ISME J.">
        <title>Comparative genomics reveals insights into cyanobacterial evolution and habitat adaptation.</title>
        <authorList>
            <person name="Chen M.Y."/>
            <person name="Teng W.K."/>
            <person name="Zhao L."/>
            <person name="Hu C.X."/>
            <person name="Zhou Y.K."/>
            <person name="Han B.P."/>
            <person name="Song L.R."/>
            <person name="Shu W.S."/>
        </authorList>
    </citation>
    <scope>NUCLEOTIDE SEQUENCE [LARGE SCALE GENOMIC DNA]</scope>
    <source>
        <strain evidence="8 9">FACHB-288</strain>
    </source>
</reference>
<dbReference type="InterPro" id="IPR005467">
    <property type="entry name" value="His_kinase_dom"/>
</dbReference>
<evidence type="ECO:0000256" key="1">
    <source>
        <dbReference type="ARBA" id="ARBA00000085"/>
    </source>
</evidence>
<keyword evidence="3" id="KW-0808">Transferase</keyword>
<comment type="caution">
    <text evidence="8">The sequence shown here is derived from an EMBL/GenBank/DDBJ whole genome shotgun (WGS) entry which is preliminary data.</text>
</comment>
<evidence type="ECO:0000256" key="2">
    <source>
        <dbReference type="ARBA" id="ARBA00012438"/>
    </source>
</evidence>
<dbReference type="EC" id="2.7.13.3" evidence="2"/>
<feature type="domain" description="Histidine kinase" evidence="7">
    <location>
        <begin position="92"/>
        <end position="320"/>
    </location>
</feature>
<evidence type="ECO:0000256" key="5">
    <source>
        <dbReference type="ARBA" id="ARBA00023012"/>
    </source>
</evidence>
<dbReference type="SUPFAM" id="SSF47384">
    <property type="entry name" value="Homodimeric domain of signal transducing histidine kinase"/>
    <property type="match status" value="1"/>
</dbReference>
<dbReference type="PANTHER" id="PTHR43711">
    <property type="entry name" value="TWO-COMPONENT HISTIDINE KINASE"/>
    <property type="match status" value="1"/>
</dbReference>
<dbReference type="RefSeq" id="WP_190550250.1">
    <property type="nucleotide sequence ID" value="NZ_CAWPNO010000111.1"/>
</dbReference>
<evidence type="ECO:0000313" key="8">
    <source>
        <dbReference type="EMBL" id="MBD2200043.1"/>
    </source>
</evidence>
<evidence type="ECO:0000313" key="9">
    <source>
        <dbReference type="Proteomes" id="UP000658514"/>
    </source>
</evidence>
<dbReference type="InterPro" id="IPR036890">
    <property type="entry name" value="HATPase_C_sf"/>
</dbReference>
<accession>A0ABR8AJA8</accession>
<dbReference type="InterPro" id="IPR003661">
    <property type="entry name" value="HisK_dim/P_dom"/>
</dbReference>
<dbReference type="CDD" id="cd00082">
    <property type="entry name" value="HisKA"/>
    <property type="match status" value="1"/>
</dbReference>
<evidence type="ECO:0000256" key="3">
    <source>
        <dbReference type="ARBA" id="ARBA00022679"/>
    </source>
</evidence>
<name>A0ABR8AJA8_9CYAN</name>
<keyword evidence="5" id="KW-0902">Two-component regulatory system</keyword>
<dbReference type="PROSITE" id="PS50109">
    <property type="entry name" value="HIS_KIN"/>
    <property type="match status" value="1"/>
</dbReference>
<keyword evidence="6" id="KW-0812">Transmembrane</keyword>
<dbReference type="Proteomes" id="UP000658514">
    <property type="component" value="Unassembled WGS sequence"/>
</dbReference>
<gene>
    <name evidence="8" type="ORF">H6G24_32025</name>
</gene>